<reference evidence="1 2" key="1">
    <citation type="submission" date="2019-09" db="EMBL/GenBank/DDBJ databases">
        <title>Genomes of Cryomorphaceae.</title>
        <authorList>
            <person name="Bowman J.P."/>
        </authorList>
    </citation>
    <scope>NUCLEOTIDE SEQUENCE [LARGE SCALE GENOMIC DNA]</scope>
    <source>
        <strain evidence="1 2">KCTC 52047</strain>
    </source>
</reference>
<dbReference type="RefSeq" id="WP_151166437.1">
    <property type="nucleotide sequence ID" value="NZ_WACR01000002.1"/>
</dbReference>
<gene>
    <name evidence="1" type="ORF">F3059_02870</name>
</gene>
<evidence type="ECO:0000313" key="1">
    <source>
        <dbReference type="EMBL" id="KAB1065613.1"/>
    </source>
</evidence>
<organism evidence="1 2">
    <name type="scientific">Salibacter halophilus</name>
    <dbReference type="NCBI Taxonomy" id="1803916"/>
    <lineage>
        <taxon>Bacteria</taxon>
        <taxon>Pseudomonadati</taxon>
        <taxon>Bacteroidota</taxon>
        <taxon>Flavobacteriia</taxon>
        <taxon>Flavobacteriales</taxon>
        <taxon>Salibacteraceae</taxon>
        <taxon>Salibacter</taxon>
    </lineage>
</organism>
<protein>
    <submittedName>
        <fullName evidence="1">Uncharacterized protein</fullName>
    </submittedName>
</protein>
<keyword evidence="2" id="KW-1185">Reference proteome</keyword>
<dbReference type="Proteomes" id="UP000435357">
    <property type="component" value="Unassembled WGS sequence"/>
</dbReference>
<comment type="caution">
    <text evidence="1">The sequence shown here is derived from an EMBL/GenBank/DDBJ whole genome shotgun (WGS) entry which is preliminary data.</text>
</comment>
<accession>A0A6N6M9R0</accession>
<dbReference type="EMBL" id="WACR01000002">
    <property type="protein sequence ID" value="KAB1065613.1"/>
    <property type="molecule type" value="Genomic_DNA"/>
</dbReference>
<name>A0A6N6M9R0_9FLAO</name>
<dbReference type="AlphaFoldDB" id="A0A6N6M9R0"/>
<sequence length="148" mass="16882">MSSKKNKNIHFKLVGIKTSQFAIIEDNFKKEEDTDLNVKVNYGVDPDNHGVAVVFNVRFDCNKKPFLILEVEHHYSIKQEDWNSLLSEDGKTLNLSLDLARHLTVLTVGTTRGVLHSKVENTPYHQLILPTIDLTQFIKKPIDITLKA</sequence>
<proteinExistence type="predicted"/>
<dbReference type="OrthoDB" id="595022at2"/>
<evidence type="ECO:0000313" key="2">
    <source>
        <dbReference type="Proteomes" id="UP000435357"/>
    </source>
</evidence>